<reference evidence="2" key="1">
    <citation type="journal article" date="2020" name="Nature">
        <title>Giant virus diversity and host interactions through global metagenomics.</title>
        <authorList>
            <person name="Schulz F."/>
            <person name="Roux S."/>
            <person name="Paez-Espino D."/>
            <person name="Jungbluth S."/>
            <person name="Walsh D.A."/>
            <person name="Denef V.J."/>
            <person name="McMahon K.D."/>
            <person name="Konstantinidis K.T."/>
            <person name="Eloe-Fadrosh E.A."/>
            <person name="Kyrpides N.C."/>
            <person name="Woyke T."/>
        </authorList>
    </citation>
    <scope>NUCLEOTIDE SEQUENCE</scope>
    <source>
        <strain evidence="2">GVMAG-M-3300027206-1</strain>
    </source>
</reference>
<organism evidence="2">
    <name type="scientific">viral metagenome</name>
    <dbReference type="NCBI Taxonomy" id="1070528"/>
    <lineage>
        <taxon>unclassified sequences</taxon>
        <taxon>metagenomes</taxon>
        <taxon>organismal metagenomes</taxon>
    </lineage>
</organism>
<feature type="compositionally biased region" description="Basic residues" evidence="1">
    <location>
        <begin position="374"/>
        <end position="399"/>
    </location>
</feature>
<evidence type="ECO:0000313" key="2">
    <source>
        <dbReference type="EMBL" id="QHU03558.1"/>
    </source>
</evidence>
<dbReference type="AlphaFoldDB" id="A0A6C0JIE2"/>
<name>A0A6C0JIE2_9ZZZZ</name>
<dbReference type="EMBL" id="MN740383">
    <property type="protein sequence ID" value="QHU03558.1"/>
    <property type="molecule type" value="Genomic_DNA"/>
</dbReference>
<proteinExistence type="predicted"/>
<accession>A0A6C0JIE2</accession>
<feature type="region of interest" description="Disordered" evidence="1">
    <location>
        <begin position="370"/>
        <end position="399"/>
    </location>
</feature>
<sequence>MSQQLKEFVKQSGVELRPSANASSVASYNSNNNNNFARELEANMLKRQEFPNRLEKNMMSNANYNEFSDAVDSNWNSNANYNKLPNENKKMINNVLREFEPPIPAPSTNIAGRFPVTQPLQLAFSKLNPGMFNATVNKEFPQQGDLIDLKKILMKVPQARTSIGEGLYLDTTQIIGRFGAMREGFSHTREYGKQGDIKKNFFTVQIKVTISNGTEAKGGTVNIYKNGKIRFSGGFIGTNIANQPELIRRYIVNTYTEKEAYLYNPFEYNNLSGQFRFNGNFKALSSIAGKSRMYASSGVTKLSYEPELSPFMYVNYKGHKYNFSESGNVQISGSPSPADMLVAYNDAIALIKLMNTNGDVEITGQVPKELTKGAPKKRGPKKKIGPRTPVKKTKTEPKKKRNSVFNIQINGIQCMRFSKEQLTDLAKKLGVVGITKSTKKEDLCKKINTVVNKNSATIKNKGKNVKLSGANKDFKLGKTKCKTYGTKEDLIRVAKIMKIDITPKETKDTLCKKIEKARNMMIAPKPKPPTPPPKKVVRQQKAQEKKNVKATQVMTKRGMNNTSIRKDLIKLYGKRWMDRYNKVMPSLNNDIREVRSRIAKMSGGNKTGIPFKKNVNDVKKSLVSKWKRERVRNLEKKYVMNSLNTGGIPRPFVNAYKAAATKYVLIHSPTKTQLAKYKKSWLSNAMNTKNASPKPVYQVKAKRETL</sequence>
<protein>
    <submittedName>
        <fullName evidence="2">Uncharacterized protein</fullName>
    </submittedName>
</protein>
<evidence type="ECO:0000256" key="1">
    <source>
        <dbReference type="SAM" id="MobiDB-lite"/>
    </source>
</evidence>